<evidence type="ECO:0008006" key="4">
    <source>
        <dbReference type="Google" id="ProtNLM"/>
    </source>
</evidence>
<sequence>MQKTSGASTKNVLWIIIVTLFLLLFIVPYLYLAFFGTIAQDDFSMLLTISRIPVDTFLERVYYFAVNFYIDWQGTFFSNILFSVFLIPFHRFGNFIIQTEMFLGITFYLFSMFYMFYKLVSKITDNYVNRYVITGMIVGTCFVTIIFHSICVKDVFYWISGMVVYLIPLALAFLSLSILLDDNSNKFKYVLGALMAFLSSGGSTNVAAFTCFSTLMLTVLDTLRKKKFGWNGIFFLAAFIGAIINVMAPGNYVRYNGTPNTDNAVIALKLSVQAVVARYKWPYVMVFSFICITVIMIFIQNDNDIINKLKRIKFINPILLAIILFVGEVIIDFPVFLGATFLSERNIFMAKNALSIFTILFLADTIGYLNNRFDLSRMINKKTLAIVLVMCITSAILIISLDDKTKEYPYVIVNDIFQGKQFDYVRANNYVLDTIKNSNGGDLVIEVDNYPIIDYMKGMGVKEETDNWVNRYIRDLYGFDSVSIIYK</sequence>
<dbReference type="InterPro" id="IPR045691">
    <property type="entry name" value="DUF6056"/>
</dbReference>
<proteinExistence type="predicted"/>
<feature type="transmembrane region" description="Helical" evidence="1">
    <location>
        <begin position="353"/>
        <end position="371"/>
    </location>
</feature>
<feature type="transmembrane region" description="Helical" evidence="1">
    <location>
        <begin position="228"/>
        <end position="248"/>
    </location>
</feature>
<feature type="transmembrane region" description="Helical" evidence="1">
    <location>
        <begin position="155"/>
        <end position="180"/>
    </location>
</feature>
<accession>A0A1H9Q688</accession>
<evidence type="ECO:0000256" key="1">
    <source>
        <dbReference type="SAM" id="Phobius"/>
    </source>
</evidence>
<feature type="transmembrane region" description="Helical" evidence="1">
    <location>
        <begin position="383"/>
        <end position="401"/>
    </location>
</feature>
<feature type="transmembrane region" description="Helical" evidence="1">
    <location>
        <begin position="101"/>
        <end position="119"/>
    </location>
</feature>
<feature type="transmembrane region" description="Helical" evidence="1">
    <location>
        <begin position="319"/>
        <end position="341"/>
    </location>
</feature>
<feature type="transmembrane region" description="Helical" evidence="1">
    <location>
        <begin position="131"/>
        <end position="148"/>
    </location>
</feature>
<dbReference type="Pfam" id="PF19528">
    <property type="entry name" value="DUF6056"/>
    <property type="match status" value="1"/>
</dbReference>
<keyword evidence="1" id="KW-1133">Transmembrane helix</keyword>
<keyword evidence="1" id="KW-0812">Transmembrane</keyword>
<dbReference type="OrthoDB" id="3194717at2"/>
<dbReference type="RefSeq" id="WP_074755216.1">
    <property type="nucleotide sequence ID" value="NZ_FOGJ01000007.1"/>
</dbReference>
<name>A0A1H9Q688_BUTFI</name>
<evidence type="ECO:0000313" key="2">
    <source>
        <dbReference type="EMBL" id="SER55429.1"/>
    </source>
</evidence>
<evidence type="ECO:0000313" key="3">
    <source>
        <dbReference type="Proteomes" id="UP000182584"/>
    </source>
</evidence>
<feature type="transmembrane region" description="Helical" evidence="1">
    <location>
        <begin position="12"/>
        <end position="38"/>
    </location>
</feature>
<feature type="transmembrane region" description="Helical" evidence="1">
    <location>
        <begin position="281"/>
        <end position="299"/>
    </location>
</feature>
<keyword evidence="1" id="KW-0472">Membrane</keyword>
<reference evidence="2 3" key="1">
    <citation type="submission" date="2016-10" db="EMBL/GenBank/DDBJ databases">
        <authorList>
            <person name="de Groot N.N."/>
        </authorList>
    </citation>
    <scope>NUCLEOTIDE SEQUENCE [LARGE SCALE GENOMIC DNA]</scope>
    <source>
        <strain evidence="2 3">AR40</strain>
    </source>
</reference>
<dbReference type="EMBL" id="FOGJ01000007">
    <property type="protein sequence ID" value="SER55429.1"/>
    <property type="molecule type" value="Genomic_DNA"/>
</dbReference>
<feature type="transmembrane region" description="Helical" evidence="1">
    <location>
        <begin position="69"/>
        <end position="89"/>
    </location>
</feature>
<dbReference type="AlphaFoldDB" id="A0A1H9Q688"/>
<gene>
    <name evidence="2" type="ORF">SAMN04487884_10737</name>
</gene>
<feature type="transmembrane region" description="Helical" evidence="1">
    <location>
        <begin position="192"/>
        <end position="216"/>
    </location>
</feature>
<organism evidence="2 3">
    <name type="scientific">Butyrivibrio fibrisolvens</name>
    <dbReference type="NCBI Taxonomy" id="831"/>
    <lineage>
        <taxon>Bacteria</taxon>
        <taxon>Bacillati</taxon>
        <taxon>Bacillota</taxon>
        <taxon>Clostridia</taxon>
        <taxon>Lachnospirales</taxon>
        <taxon>Lachnospiraceae</taxon>
        <taxon>Butyrivibrio</taxon>
    </lineage>
</organism>
<dbReference type="Proteomes" id="UP000182584">
    <property type="component" value="Unassembled WGS sequence"/>
</dbReference>
<protein>
    <recommendedName>
        <fullName evidence="4">Glucosyl transferase GtrII</fullName>
    </recommendedName>
</protein>